<dbReference type="SUPFAM" id="SSF160935">
    <property type="entry name" value="VPA0735-like"/>
    <property type="match status" value="1"/>
</dbReference>
<accession>A0AAD7ALR5</accession>
<dbReference type="AlphaFoldDB" id="A0AAD7ALR5"/>
<gene>
    <name evidence="2" type="ORF">DFH08DRAFT_683547</name>
</gene>
<dbReference type="Proteomes" id="UP001218218">
    <property type="component" value="Unassembled WGS sequence"/>
</dbReference>
<evidence type="ECO:0000313" key="3">
    <source>
        <dbReference type="Proteomes" id="UP001218218"/>
    </source>
</evidence>
<dbReference type="Pfam" id="PF06742">
    <property type="entry name" value="DUF1214"/>
    <property type="match status" value="1"/>
</dbReference>
<dbReference type="InterPro" id="IPR037049">
    <property type="entry name" value="DUF1214_C_sf"/>
</dbReference>
<dbReference type="Gene3D" id="2.60.120.600">
    <property type="entry name" value="Domain of unknown function DUF1214, C-terminal domain"/>
    <property type="match status" value="1"/>
</dbReference>
<proteinExistence type="predicted"/>
<evidence type="ECO:0000259" key="1">
    <source>
        <dbReference type="Pfam" id="PF06742"/>
    </source>
</evidence>
<organism evidence="2 3">
    <name type="scientific">Mycena albidolilacea</name>
    <dbReference type="NCBI Taxonomy" id="1033008"/>
    <lineage>
        <taxon>Eukaryota</taxon>
        <taxon>Fungi</taxon>
        <taxon>Dikarya</taxon>
        <taxon>Basidiomycota</taxon>
        <taxon>Agaricomycotina</taxon>
        <taxon>Agaricomycetes</taxon>
        <taxon>Agaricomycetidae</taxon>
        <taxon>Agaricales</taxon>
        <taxon>Marasmiineae</taxon>
        <taxon>Mycenaceae</taxon>
        <taxon>Mycena</taxon>
    </lineage>
</organism>
<sequence>GNFYTHYNMRASIALGTYLQLQSAEAIYPIYALNQHFFLNQTYVVKYLRKPPVDEFWSLTMYNRDGFLMPKPINRYLINDCGNMTYPDGTLVYNSDSPSDMNKLFYILLQSRDHAVSAEWESPLPLFSPASVDNDVHFHPSWLPTPMGHTSI</sequence>
<protein>
    <recommendedName>
        <fullName evidence="1">DUF1214 domain-containing protein</fullName>
    </recommendedName>
</protein>
<dbReference type="InterPro" id="IPR010621">
    <property type="entry name" value="DUF1214"/>
</dbReference>
<dbReference type="EMBL" id="JARIHO010000004">
    <property type="protein sequence ID" value="KAJ7362500.1"/>
    <property type="molecule type" value="Genomic_DNA"/>
</dbReference>
<feature type="domain" description="DUF1214" evidence="1">
    <location>
        <begin position="37"/>
        <end position="91"/>
    </location>
</feature>
<evidence type="ECO:0000313" key="2">
    <source>
        <dbReference type="EMBL" id="KAJ7362500.1"/>
    </source>
</evidence>
<comment type="caution">
    <text evidence="2">The sequence shown here is derived from an EMBL/GenBank/DDBJ whole genome shotgun (WGS) entry which is preliminary data.</text>
</comment>
<feature type="non-terminal residue" evidence="2">
    <location>
        <position position="1"/>
    </location>
</feature>
<name>A0AAD7ALR5_9AGAR</name>
<reference evidence="2" key="1">
    <citation type="submission" date="2023-03" db="EMBL/GenBank/DDBJ databases">
        <title>Massive genome expansion in bonnet fungi (Mycena s.s.) driven by repeated elements and novel gene families across ecological guilds.</title>
        <authorList>
            <consortium name="Lawrence Berkeley National Laboratory"/>
            <person name="Harder C.B."/>
            <person name="Miyauchi S."/>
            <person name="Viragh M."/>
            <person name="Kuo A."/>
            <person name="Thoen E."/>
            <person name="Andreopoulos B."/>
            <person name="Lu D."/>
            <person name="Skrede I."/>
            <person name="Drula E."/>
            <person name="Henrissat B."/>
            <person name="Morin E."/>
            <person name="Kohler A."/>
            <person name="Barry K."/>
            <person name="LaButti K."/>
            <person name="Morin E."/>
            <person name="Salamov A."/>
            <person name="Lipzen A."/>
            <person name="Mereny Z."/>
            <person name="Hegedus B."/>
            <person name="Baldrian P."/>
            <person name="Stursova M."/>
            <person name="Weitz H."/>
            <person name="Taylor A."/>
            <person name="Grigoriev I.V."/>
            <person name="Nagy L.G."/>
            <person name="Martin F."/>
            <person name="Kauserud H."/>
        </authorList>
    </citation>
    <scope>NUCLEOTIDE SEQUENCE</scope>
    <source>
        <strain evidence="2">CBHHK002</strain>
    </source>
</reference>
<keyword evidence="3" id="KW-1185">Reference proteome</keyword>